<evidence type="ECO:0000313" key="2">
    <source>
        <dbReference type="EMBL" id="RZF57443.1"/>
    </source>
</evidence>
<dbReference type="InterPro" id="IPR025401">
    <property type="entry name" value="DUF4374"/>
</dbReference>
<protein>
    <submittedName>
        <fullName evidence="2">DUF4374 domain-containing protein</fullName>
    </submittedName>
</protein>
<comment type="caution">
    <text evidence="2">The sequence shown here is derived from an EMBL/GenBank/DDBJ whole genome shotgun (WGS) entry which is preliminary data.</text>
</comment>
<proteinExistence type="predicted"/>
<dbReference type="RefSeq" id="WP_130143567.1">
    <property type="nucleotide sequence ID" value="NZ_SGIT01000007.1"/>
</dbReference>
<evidence type="ECO:0000313" key="3">
    <source>
        <dbReference type="Proteomes" id="UP000292855"/>
    </source>
</evidence>
<name>A0A4Q6XFR8_9SPHI</name>
<keyword evidence="1" id="KW-0732">Signal</keyword>
<feature type="chain" id="PRO_5020566954" evidence="1">
    <location>
        <begin position="27"/>
        <end position="425"/>
    </location>
</feature>
<reference evidence="2 3" key="1">
    <citation type="submission" date="2019-02" db="EMBL/GenBank/DDBJ databases">
        <authorList>
            <person name="Li Y."/>
        </authorList>
    </citation>
    <scope>NUCLEOTIDE SEQUENCE [LARGE SCALE GENOMIC DNA]</scope>
    <source>
        <strain evidence="2 3">30C10-4-7</strain>
    </source>
</reference>
<feature type="signal peptide" evidence="1">
    <location>
        <begin position="1"/>
        <end position="26"/>
    </location>
</feature>
<gene>
    <name evidence="2" type="ORF">EWE74_20685</name>
</gene>
<dbReference type="PROSITE" id="PS51257">
    <property type="entry name" value="PROKAR_LIPOPROTEIN"/>
    <property type="match status" value="1"/>
</dbReference>
<evidence type="ECO:0000256" key="1">
    <source>
        <dbReference type="SAM" id="SignalP"/>
    </source>
</evidence>
<organism evidence="2 3">
    <name type="scientific">Sphingobacterium corticibacterium</name>
    <dbReference type="NCBI Taxonomy" id="2484746"/>
    <lineage>
        <taxon>Bacteria</taxon>
        <taxon>Pseudomonadati</taxon>
        <taxon>Bacteroidota</taxon>
        <taxon>Sphingobacteriia</taxon>
        <taxon>Sphingobacteriales</taxon>
        <taxon>Sphingobacteriaceae</taxon>
        <taxon>Sphingobacterium</taxon>
    </lineage>
</organism>
<keyword evidence="3" id="KW-1185">Reference proteome</keyword>
<dbReference type="OrthoDB" id="738440at2"/>
<sequence>MKNSTVSKLRPWGAVLLLLATASCSKNDGPGGDNNVTGDPQFMIAAALSGGSGGSGGTGQGTTYFLQVGDVESGETTIVDNGIIQANTFTHWAESGTNAAFGFLYGQGNDYSATGFELSAEGKLQRTGGDILIVDGFTTVGSTDRYVVGAGRTVTLANDKKAGKFNFIDFENNNVVLQKYLESENFQGTGLEASFVGVVDAGNNEFFTGVILTDGDPNMVYVAKVGFDANSDNMVVKNFYTDNRLSYSAGQMRSARYGMIGNDNNGNTYVFSGSYSAATTKKAGALKINSGANNFDADYYFDIETKSGGHRFRKVFPISEDYFLLEMYNETGAPGSQSPATQYAIVKMSTQSFTWVTGIPAKDEITNAGWPYIHNGKIYIGITTPDEDPTVYVIDGKTGVGKAGIVVKGGATSIPRVAYLTPQDN</sequence>
<dbReference type="Pfam" id="PF14298">
    <property type="entry name" value="DUF4374"/>
    <property type="match status" value="1"/>
</dbReference>
<dbReference type="EMBL" id="SGIT01000007">
    <property type="protein sequence ID" value="RZF57443.1"/>
    <property type="molecule type" value="Genomic_DNA"/>
</dbReference>
<accession>A0A4Q6XFR8</accession>
<dbReference type="Proteomes" id="UP000292855">
    <property type="component" value="Unassembled WGS sequence"/>
</dbReference>
<dbReference type="AlphaFoldDB" id="A0A4Q6XFR8"/>